<evidence type="ECO:0000313" key="2">
    <source>
        <dbReference type="EMBL" id="KAB8076123.1"/>
    </source>
</evidence>
<dbReference type="Proteomes" id="UP000326565">
    <property type="component" value="Unassembled WGS sequence"/>
</dbReference>
<dbReference type="AlphaFoldDB" id="A0A5N5X5U3"/>
<keyword evidence="1" id="KW-0472">Membrane</keyword>
<reference evidence="2 3" key="1">
    <citation type="submission" date="2019-04" db="EMBL/GenBank/DDBJ databases">
        <title>Friends and foes A comparative genomics study of 23 Aspergillus species from section Flavi.</title>
        <authorList>
            <consortium name="DOE Joint Genome Institute"/>
            <person name="Kjaerbolling I."/>
            <person name="Vesth T."/>
            <person name="Frisvad J.C."/>
            <person name="Nybo J.L."/>
            <person name="Theobald S."/>
            <person name="Kildgaard S."/>
            <person name="Isbrandt T."/>
            <person name="Kuo A."/>
            <person name="Sato A."/>
            <person name="Lyhne E.K."/>
            <person name="Kogle M.E."/>
            <person name="Wiebenga A."/>
            <person name="Kun R.S."/>
            <person name="Lubbers R.J."/>
            <person name="Makela M.R."/>
            <person name="Barry K."/>
            <person name="Chovatia M."/>
            <person name="Clum A."/>
            <person name="Daum C."/>
            <person name="Haridas S."/>
            <person name="He G."/>
            <person name="LaButti K."/>
            <person name="Lipzen A."/>
            <person name="Mondo S."/>
            <person name="Riley R."/>
            <person name="Salamov A."/>
            <person name="Simmons B.A."/>
            <person name="Magnuson J.K."/>
            <person name="Henrissat B."/>
            <person name="Mortensen U.H."/>
            <person name="Larsen T.O."/>
            <person name="Devries R.P."/>
            <person name="Grigoriev I.V."/>
            <person name="Machida M."/>
            <person name="Baker S.E."/>
            <person name="Andersen M.R."/>
        </authorList>
    </citation>
    <scope>NUCLEOTIDE SEQUENCE [LARGE SCALE GENOMIC DNA]</scope>
    <source>
        <strain evidence="2 3">CBS 151.66</strain>
    </source>
</reference>
<sequence>METRKSALGEDHPDTIASMHDVSELLARQKTVEVLSQPTTPLGTNIQTTLLLWLLPPALLFVIVRSRR</sequence>
<keyword evidence="3" id="KW-1185">Reference proteome</keyword>
<organism evidence="2 3">
    <name type="scientific">Aspergillus leporis</name>
    <dbReference type="NCBI Taxonomy" id="41062"/>
    <lineage>
        <taxon>Eukaryota</taxon>
        <taxon>Fungi</taxon>
        <taxon>Dikarya</taxon>
        <taxon>Ascomycota</taxon>
        <taxon>Pezizomycotina</taxon>
        <taxon>Eurotiomycetes</taxon>
        <taxon>Eurotiomycetidae</taxon>
        <taxon>Eurotiales</taxon>
        <taxon>Aspergillaceae</taxon>
        <taxon>Aspergillus</taxon>
        <taxon>Aspergillus subgen. Circumdati</taxon>
    </lineage>
</organism>
<protein>
    <submittedName>
        <fullName evidence="2">Uncharacterized protein</fullName>
    </submittedName>
</protein>
<name>A0A5N5X5U3_9EURO</name>
<evidence type="ECO:0000256" key="1">
    <source>
        <dbReference type="SAM" id="Phobius"/>
    </source>
</evidence>
<gene>
    <name evidence="2" type="ORF">BDV29DRAFT_170812</name>
</gene>
<proteinExistence type="predicted"/>
<keyword evidence="1" id="KW-0812">Transmembrane</keyword>
<dbReference type="OrthoDB" id="3038484at2759"/>
<evidence type="ECO:0000313" key="3">
    <source>
        <dbReference type="Proteomes" id="UP000326565"/>
    </source>
</evidence>
<feature type="transmembrane region" description="Helical" evidence="1">
    <location>
        <begin position="46"/>
        <end position="64"/>
    </location>
</feature>
<accession>A0A5N5X5U3</accession>
<keyword evidence="1" id="KW-1133">Transmembrane helix</keyword>
<dbReference type="EMBL" id="ML732185">
    <property type="protein sequence ID" value="KAB8076123.1"/>
    <property type="molecule type" value="Genomic_DNA"/>
</dbReference>